<organism evidence="1 2">
    <name type="scientific">Candidatus Adlerbacteria bacterium RIFCSPHIGHO2_12_FULL_53_18</name>
    <dbReference type="NCBI Taxonomy" id="1797242"/>
    <lineage>
        <taxon>Bacteria</taxon>
        <taxon>Candidatus Adleribacteriota</taxon>
    </lineage>
</organism>
<evidence type="ECO:0000313" key="2">
    <source>
        <dbReference type="Proteomes" id="UP000178091"/>
    </source>
</evidence>
<dbReference type="Proteomes" id="UP000178091">
    <property type="component" value="Unassembled WGS sequence"/>
</dbReference>
<reference evidence="1 2" key="1">
    <citation type="journal article" date="2016" name="Nat. Commun.">
        <title>Thousands of microbial genomes shed light on interconnected biogeochemical processes in an aquifer system.</title>
        <authorList>
            <person name="Anantharaman K."/>
            <person name="Brown C.T."/>
            <person name="Hug L.A."/>
            <person name="Sharon I."/>
            <person name="Castelle C.J."/>
            <person name="Probst A.J."/>
            <person name="Thomas B.C."/>
            <person name="Singh A."/>
            <person name="Wilkins M.J."/>
            <person name="Karaoz U."/>
            <person name="Brodie E.L."/>
            <person name="Williams K.H."/>
            <person name="Hubbard S.S."/>
            <person name="Banfield J.F."/>
        </authorList>
    </citation>
    <scope>NUCLEOTIDE SEQUENCE [LARGE SCALE GENOMIC DNA]</scope>
</reference>
<dbReference type="InterPro" id="IPR001969">
    <property type="entry name" value="Aspartic_peptidase_AS"/>
</dbReference>
<name>A0A1F4XUF7_9BACT</name>
<proteinExistence type="predicted"/>
<gene>
    <name evidence="1" type="ORF">A3F55_00720</name>
</gene>
<dbReference type="PROSITE" id="PS00141">
    <property type="entry name" value="ASP_PROTEASE"/>
    <property type="match status" value="1"/>
</dbReference>
<dbReference type="Gene3D" id="2.40.70.10">
    <property type="entry name" value="Acid Proteases"/>
    <property type="match status" value="1"/>
</dbReference>
<dbReference type="GO" id="GO:0006508">
    <property type="term" value="P:proteolysis"/>
    <property type="evidence" value="ECO:0007669"/>
    <property type="project" value="InterPro"/>
</dbReference>
<evidence type="ECO:0008006" key="3">
    <source>
        <dbReference type="Google" id="ProtNLM"/>
    </source>
</evidence>
<comment type="caution">
    <text evidence="1">The sequence shown here is derived from an EMBL/GenBank/DDBJ whole genome shotgun (WGS) entry which is preliminary data.</text>
</comment>
<protein>
    <recommendedName>
        <fullName evidence="3">Peptidase A2 domain-containing protein</fullName>
    </recommendedName>
</protein>
<dbReference type="GO" id="GO:0004190">
    <property type="term" value="F:aspartic-type endopeptidase activity"/>
    <property type="evidence" value="ECO:0007669"/>
    <property type="project" value="InterPro"/>
</dbReference>
<dbReference type="AlphaFoldDB" id="A0A1F4XUF7"/>
<dbReference type="SUPFAM" id="SSF50630">
    <property type="entry name" value="Acid proteases"/>
    <property type="match status" value="1"/>
</dbReference>
<dbReference type="EMBL" id="MEWW01000001">
    <property type="protein sequence ID" value="OGC85274.1"/>
    <property type="molecule type" value="Genomic_DNA"/>
</dbReference>
<dbReference type="InterPro" id="IPR021109">
    <property type="entry name" value="Peptidase_aspartic_dom_sf"/>
</dbReference>
<sequence length="141" mass="15795">MAWKEYDYTSRFHRISKTTFYRPLVDIEVSAESGAETVSALIDSGTEVTVMSSEIATLLGISPKGKKSGTVSGFGDKQGFIAQVGIVVPEFPKEVLTTNVIFVDGISSDFPFDILLGQEDFFRRFLIRFEKHRNKFFLSLP</sequence>
<evidence type="ECO:0000313" key="1">
    <source>
        <dbReference type="EMBL" id="OGC85274.1"/>
    </source>
</evidence>
<accession>A0A1F4XUF7</accession>